<geneLocation type="plasmid" evidence="2">
    <name>unnamed5</name>
</geneLocation>
<dbReference type="RefSeq" id="WP_099516299.1">
    <property type="nucleotide sequence ID" value="NZ_CP016621.1"/>
</dbReference>
<evidence type="ECO:0000256" key="1">
    <source>
        <dbReference type="SAM" id="MobiDB-lite"/>
    </source>
</evidence>
<feature type="region of interest" description="Disordered" evidence="1">
    <location>
        <begin position="26"/>
        <end position="53"/>
    </location>
</feature>
<gene>
    <name evidence="2" type="ORF">BB934_45770</name>
</gene>
<organism evidence="2">
    <name type="scientific">Microvirga ossetica</name>
    <dbReference type="NCBI Taxonomy" id="1882682"/>
    <lineage>
        <taxon>Bacteria</taxon>
        <taxon>Pseudomonadati</taxon>
        <taxon>Pseudomonadota</taxon>
        <taxon>Alphaproteobacteria</taxon>
        <taxon>Hyphomicrobiales</taxon>
        <taxon>Methylobacteriaceae</taxon>
        <taxon>Microvirga</taxon>
    </lineage>
</organism>
<dbReference type="EMBL" id="CP016621">
    <property type="protein sequence ID" value="ANY85530.1"/>
    <property type="molecule type" value="Genomic_DNA"/>
</dbReference>
<dbReference type="KEGG" id="moc:BB934_45770"/>
<proteinExistence type="predicted"/>
<protein>
    <submittedName>
        <fullName evidence="2">Uncharacterized protein</fullName>
    </submittedName>
</protein>
<reference evidence="2" key="1">
    <citation type="submission" date="2016-07" db="EMBL/GenBank/DDBJ databases">
        <title>Microvirga ossetica sp. nov. a new species of rhizobia isolated from root nodules of the legume species Vicia alpestris Steven originated from North Ossetia region in the Caucasus.</title>
        <authorList>
            <person name="Safronova V.I."/>
            <person name="Kuznetsova I.G."/>
            <person name="Sazanova A.L."/>
            <person name="Belimov A."/>
            <person name="Andronov E."/>
            <person name="Osledkin Y.S."/>
            <person name="Onishchuk O.P."/>
            <person name="Kurchak O.N."/>
            <person name="Shaposhnikov A.I."/>
            <person name="Willems A."/>
            <person name="Tikhonovich I.A."/>
        </authorList>
    </citation>
    <scope>NUCLEOTIDE SEQUENCE [LARGE SCALE GENOMIC DNA]</scope>
    <source>
        <strain evidence="2">V5/3M</strain>
        <plasmid evidence="2">unnamed5</plasmid>
    </source>
</reference>
<sequence length="67" mass="6784">MTETKPTASIEKDVTPAPATVAVTQVSEGTPALPEGRPEGTSEGIGAEPKAKAQVVEHGPAFGLDDL</sequence>
<keyword evidence="2" id="KW-0614">Plasmid</keyword>
<accession>A0A1B2EZV7</accession>
<evidence type="ECO:0000313" key="2">
    <source>
        <dbReference type="EMBL" id="ANY85530.1"/>
    </source>
</evidence>
<name>A0A1B2EZV7_9HYPH</name>
<dbReference type="AlphaFoldDB" id="A0A1B2EZV7"/>